<feature type="domain" description="Protein kinase" evidence="6">
    <location>
        <begin position="12"/>
        <end position="278"/>
    </location>
</feature>
<gene>
    <name evidence="7" type="ORF">BD410DRAFT_767638</name>
</gene>
<keyword evidence="8" id="KW-1185">Reference proteome</keyword>
<evidence type="ECO:0000256" key="3">
    <source>
        <dbReference type="ARBA" id="ARBA00022840"/>
    </source>
</evidence>
<keyword evidence="2 4" id="KW-0547">Nucleotide-binding</keyword>
<reference evidence="7 8" key="1">
    <citation type="submission" date="2018-06" db="EMBL/GenBank/DDBJ databases">
        <title>A transcriptomic atlas of mushroom development highlights an independent origin of complex multicellularity.</title>
        <authorList>
            <consortium name="DOE Joint Genome Institute"/>
            <person name="Krizsan K."/>
            <person name="Almasi E."/>
            <person name="Merenyi Z."/>
            <person name="Sahu N."/>
            <person name="Viragh M."/>
            <person name="Koszo T."/>
            <person name="Mondo S."/>
            <person name="Kiss B."/>
            <person name="Balint B."/>
            <person name="Kues U."/>
            <person name="Barry K."/>
            <person name="Hegedus J.C."/>
            <person name="Henrissat B."/>
            <person name="Johnson J."/>
            <person name="Lipzen A."/>
            <person name="Ohm R."/>
            <person name="Nagy I."/>
            <person name="Pangilinan J."/>
            <person name="Yan J."/>
            <person name="Xiong Y."/>
            <person name="Grigoriev I.V."/>
            <person name="Hibbett D.S."/>
            <person name="Nagy L.G."/>
        </authorList>
    </citation>
    <scope>NUCLEOTIDE SEQUENCE [LARGE SCALE GENOMIC DNA]</scope>
    <source>
        <strain evidence="7 8">SZMC22713</strain>
    </source>
</reference>
<dbReference type="InterPro" id="IPR011009">
    <property type="entry name" value="Kinase-like_dom_sf"/>
</dbReference>
<sequence>MTISALRYLLAPYGETLVGSGAFSHVFKATEEGSSTQVAIKKSRISNPVKRSVLQHESRILQLLKGHASIPAVYGYGRLEHFEYISMELLGPSLAKQKNDGAGMMTKTVIRIVVQVLAELQHIHDLGIVHRDIKPENLLCSLEDPSTIKIIDFNVSKPFSRDQPTKYDPLKEKRHIMGTIYWASLNSHNGLDLAPHDDLESLAFVALYLLRGSLPWKPRPRGESQVRSQEIVRLMKMSCPGSDLSAGFPNEFGELLAYSRSMQFRHLPDYNELRRSFASLADKLGYSIDNEPLDWTPSYPKPSNPILDEPTLPDTEEYEDIKYDPDNDDGATDSYCAWDIDMWDHRQDGDRDTNLTLPTTQEVELDKSLPIIAEVRKPWNDDI</sequence>
<evidence type="ECO:0000259" key="6">
    <source>
        <dbReference type="PROSITE" id="PS50011"/>
    </source>
</evidence>
<dbReference type="InterPro" id="IPR050235">
    <property type="entry name" value="CK1_Ser-Thr_kinase"/>
</dbReference>
<dbReference type="PROSITE" id="PS00107">
    <property type="entry name" value="PROTEIN_KINASE_ATP"/>
    <property type="match status" value="1"/>
</dbReference>
<dbReference type="InterPro" id="IPR008271">
    <property type="entry name" value="Ser/Thr_kinase_AS"/>
</dbReference>
<dbReference type="PANTHER" id="PTHR11909">
    <property type="entry name" value="CASEIN KINASE-RELATED"/>
    <property type="match status" value="1"/>
</dbReference>
<dbReference type="STRING" id="50990.A0A4Y7QBZ1"/>
<evidence type="ECO:0000313" key="7">
    <source>
        <dbReference type="EMBL" id="TDL24369.1"/>
    </source>
</evidence>
<dbReference type="SUPFAM" id="SSF56112">
    <property type="entry name" value="Protein kinase-like (PK-like)"/>
    <property type="match status" value="1"/>
</dbReference>
<dbReference type="InterPro" id="IPR017441">
    <property type="entry name" value="Protein_kinase_ATP_BS"/>
</dbReference>
<dbReference type="Proteomes" id="UP000294933">
    <property type="component" value="Unassembled WGS sequence"/>
</dbReference>
<dbReference type="VEuPathDB" id="FungiDB:BD410DRAFT_767638"/>
<protein>
    <recommendedName>
        <fullName evidence="1">non-specific serine/threonine protein kinase</fullName>
        <ecNumber evidence="1">2.7.11.1</ecNumber>
    </recommendedName>
</protein>
<evidence type="ECO:0000256" key="2">
    <source>
        <dbReference type="ARBA" id="ARBA00022741"/>
    </source>
</evidence>
<keyword evidence="5" id="KW-0723">Serine/threonine-protein kinase</keyword>
<evidence type="ECO:0000256" key="1">
    <source>
        <dbReference type="ARBA" id="ARBA00012513"/>
    </source>
</evidence>
<accession>A0A4Y7QBZ1</accession>
<proteinExistence type="inferred from homology"/>
<dbReference type="PROSITE" id="PS00108">
    <property type="entry name" value="PROTEIN_KINASE_ST"/>
    <property type="match status" value="1"/>
</dbReference>
<evidence type="ECO:0000256" key="4">
    <source>
        <dbReference type="PROSITE-ProRule" id="PRU10141"/>
    </source>
</evidence>
<dbReference type="SMART" id="SM00220">
    <property type="entry name" value="S_TKc"/>
    <property type="match status" value="1"/>
</dbReference>
<dbReference type="InterPro" id="IPR000719">
    <property type="entry name" value="Prot_kinase_dom"/>
</dbReference>
<dbReference type="PROSITE" id="PS50011">
    <property type="entry name" value="PROTEIN_KINASE_DOM"/>
    <property type="match status" value="1"/>
</dbReference>
<organism evidence="7 8">
    <name type="scientific">Rickenella mellea</name>
    <dbReference type="NCBI Taxonomy" id="50990"/>
    <lineage>
        <taxon>Eukaryota</taxon>
        <taxon>Fungi</taxon>
        <taxon>Dikarya</taxon>
        <taxon>Basidiomycota</taxon>
        <taxon>Agaricomycotina</taxon>
        <taxon>Agaricomycetes</taxon>
        <taxon>Hymenochaetales</taxon>
        <taxon>Rickenellaceae</taxon>
        <taxon>Rickenella</taxon>
    </lineage>
</organism>
<dbReference type="Gene3D" id="1.10.510.10">
    <property type="entry name" value="Transferase(Phosphotransferase) domain 1"/>
    <property type="match status" value="1"/>
</dbReference>
<dbReference type="GO" id="GO:0004674">
    <property type="term" value="F:protein serine/threonine kinase activity"/>
    <property type="evidence" value="ECO:0007669"/>
    <property type="project" value="UniProtKB-KW"/>
</dbReference>
<dbReference type="Pfam" id="PF00069">
    <property type="entry name" value="Pkinase"/>
    <property type="match status" value="1"/>
</dbReference>
<keyword evidence="7" id="KW-0418">Kinase</keyword>
<feature type="binding site" evidence="4">
    <location>
        <position position="42"/>
    </location>
    <ligand>
        <name>ATP</name>
        <dbReference type="ChEBI" id="CHEBI:30616"/>
    </ligand>
</feature>
<dbReference type="EMBL" id="ML170167">
    <property type="protein sequence ID" value="TDL24369.1"/>
    <property type="molecule type" value="Genomic_DNA"/>
</dbReference>
<keyword evidence="3 4" id="KW-0067">ATP-binding</keyword>
<evidence type="ECO:0000313" key="8">
    <source>
        <dbReference type="Proteomes" id="UP000294933"/>
    </source>
</evidence>
<dbReference type="OrthoDB" id="5579860at2759"/>
<dbReference type="EC" id="2.7.11.1" evidence="1"/>
<name>A0A4Y7QBZ1_9AGAM</name>
<evidence type="ECO:0000256" key="5">
    <source>
        <dbReference type="RuleBase" id="RU000304"/>
    </source>
</evidence>
<dbReference type="GO" id="GO:0005524">
    <property type="term" value="F:ATP binding"/>
    <property type="evidence" value="ECO:0007669"/>
    <property type="project" value="UniProtKB-UniRule"/>
</dbReference>
<comment type="similarity">
    <text evidence="5">Belongs to the protein kinase superfamily.</text>
</comment>
<keyword evidence="7" id="KW-0808">Transferase</keyword>
<dbReference type="AlphaFoldDB" id="A0A4Y7QBZ1"/>